<dbReference type="Gene3D" id="3.40.50.300">
    <property type="entry name" value="P-loop containing nucleotide triphosphate hydrolases"/>
    <property type="match status" value="1"/>
</dbReference>
<dbReference type="AlphaFoldDB" id="Q0A6N5"/>
<comment type="similarity">
    <text evidence="1">Belongs to the GSP E family.</text>
</comment>
<dbReference type="GO" id="GO:0016887">
    <property type="term" value="F:ATP hydrolysis activity"/>
    <property type="evidence" value="ECO:0007669"/>
    <property type="project" value="InterPro"/>
</dbReference>
<dbReference type="CDD" id="cd01130">
    <property type="entry name" value="VirB11-like_ATPase"/>
    <property type="match status" value="1"/>
</dbReference>
<evidence type="ECO:0000313" key="5">
    <source>
        <dbReference type="Proteomes" id="UP000001962"/>
    </source>
</evidence>
<dbReference type="PANTHER" id="PTHR30486">
    <property type="entry name" value="TWITCHING MOTILITY PROTEIN PILT"/>
    <property type="match status" value="1"/>
</dbReference>
<dbReference type="InterPro" id="IPR001482">
    <property type="entry name" value="T2SS/T4SS_dom"/>
</dbReference>
<reference evidence="5" key="1">
    <citation type="submission" date="2006-08" db="EMBL/GenBank/DDBJ databases">
        <title>Complete sequence of Alkalilimnicola ehrilichei MLHE-1.</title>
        <authorList>
            <person name="Copeland A."/>
            <person name="Lucas S."/>
            <person name="Lapidus A."/>
            <person name="Barry K."/>
            <person name="Detter J.C."/>
            <person name="Glavina del Rio T."/>
            <person name="Hammon N."/>
            <person name="Israni S."/>
            <person name="Dalin E."/>
            <person name="Tice H."/>
            <person name="Pitluck S."/>
            <person name="Sims D."/>
            <person name="Brettin T."/>
            <person name="Bruce D."/>
            <person name="Han C."/>
            <person name="Tapia R."/>
            <person name="Gilna P."/>
            <person name="Schmutz J."/>
            <person name="Larimer F."/>
            <person name="Land M."/>
            <person name="Hauser L."/>
            <person name="Kyrpides N."/>
            <person name="Mikhailova N."/>
            <person name="Oremland R.S."/>
            <person name="Hoeft S.E."/>
            <person name="Switzer-Blum J."/>
            <person name="Kulp T."/>
            <person name="King G."/>
            <person name="Tabita R."/>
            <person name="Witte B."/>
            <person name="Santini J.M."/>
            <person name="Basu P."/>
            <person name="Hollibaugh J.T."/>
            <person name="Xie G."/>
            <person name="Stolz J.F."/>
            <person name="Richardson P."/>
        </authorList>
    </citation>
    <scope>NUCLEOTIDE SEQUENCE [LARGE SCALE GENOMIC DNA]</scope>
    <source>
        <strain evidence="5">ATCC BAA-1101 / DSM 17681 / MLHE-1</strain>
    </source>
</reference>
<dbReference type="Proteomes" id="UP000001962">
    <property type="component" value="Chromosome"/>
</dbReference>
<feature type="region of interest" description="Disordered" evidence="2">
    <location>
        <begin position="404"/>
        <end position="438"/>
    </location>
</feature>
<dbReference type="Pfam" id="PF00437">
    <property type="entry name" value="T2SSE"/>
    <property type="match status" value="1"/>
</dbReference>
<dbReference type="Gene3D" id="3.30.450.380">
    <property type="match status" value="1"/>
</dbReference>
<dbReference type="PANTHER" id="PTHR30486:SF15">
    <property type="entry name" value="TYPE II_IV SECRETION SYSTEM ATPASE"/>
    <property type="match status" value="1"/>
</dbReference>
<protein>
    <submittedName>
        <fullName evidence="4">Type II secretion system protein E</fullName>
    </submittedName>
</protein>
<evidence type="ECO:0000313" key="4">
    <source>
        <dbReference type="EMBL" id="ABI57502.1"/>
    </source>
</evidence>
<feature type="domain" description="Bacterial type II secretion system protein E" evidence="3">
    <location>
        <begin position="85"/>
        <end position="364"/>
    </location>
</feature>
<evidence type="ECO:0000259" key="3">
    <source>
        <dbReference type="Pfam" id="PF00437"/>
    </source>
</evidence>
<dbReference type="HOGENOM" id="CLU_005379_4_1_6"/>
<dbReference type="eggNOG" id="COG4962">
    <property type="taxonomic scope" value="Bacteria"/>
</dbReference>
<keyword evidence="5" id="KW-1185">Reference proteome</keyword>
<dbReference type="InterPro" id="IPR050921">
    <property type="entry name" value="T4SS_GSP_E_ATPase"/>
</dbReference>
<dbReference type="InterPro" id="IPR027417">
    <property type="entry name" value="P-loop_NTPase"/>
</dbReference>
<sequence>MKVGMYGKRIALRQKADEQNLKLRLHRYLIDAIEEDGVDLATWVRPAILEYVREKVGGYVASHRLAVSRQDLDRLAEDIADELCGLGPLQTLLADPSISEVLVNGPEHIIVERDGKLFETDHRFIDDDHVKRVIDRILAPLGRRLDEASPMVDGRLPDGSRVNAVIPPVALDGPCVSIRKFAADPLRGNDLIAYKTLDEGLLAFLRNAVEQRANILISGGTSTGKTTLLNVMSGYVGATERIVTIEDTAELQLHHSHVVRLETRPPNVEGYGEITARDLVKNALRMRPDRIILGEVRGDEVVEVMQAMNTGHDGSMSTVHANNATDALLRMEMLFGMAGRQMSEVTVRRMIGAAVDLIVQLVRLRDGTRCISEVRELVTVRDGNFVTTVLYERDAESGQFVRRDDPVSNPKLQALNAPARREGPRVGTRWAAPRTRHE</sequence>
<dbReference type="OrthoDB" id="9810761at2"/>
<name>Q0A6N5_ALKEH</name>
<evidence type="ECO:0000256" key="1">
    <source>
        <dbReference type="ARBA" id="ARBA00006611"/>
    </source>
</evidence>
<gene>
    <name evidence="4" type="ordered locus">Mlg_2160</name>
</gene>
<evidence type="ECO:0000256" key="2">
    <source>
        <dbReference type="SAM" id="MobiDB-lite"/>
    </source>
</evidence>
<dbReference type="KEGG" id="aeh:Mlg_2160"/>
<dbReference type="RefSeq" id="WP_011629896.1">
    <property type="nucleotide sequence ID" value="NC_008340.1"/>
</dbReference>
<organism evidence="4 5">
    <name type="scientific">Alkalilimnicola ehrlichii (strain ATCC BAA-1101 / DSM 17681 / MLHE-1)</name>
    <dbReference type="NCBI Taxonomy" id="187272"/>
    <lineage>
        <taxon>Bacteria</taxon>
        <taxon>Pseudomonadati</taxon>
        <taxon>Pseudomonadota</taxon>
        <taxon>Gammaproteobacteria</taxon>
        <taxon>Chromatiales</taxon>
        <taxon>Ectothiorhodospiraceae</taxon>
        <taxon>Alkalilimnicola</taxon>
    </lineage>
</organism>
<dbReference type="EMBL" id="CP000453">
    <property type="protein sequence ID" value="ABI57502.1"/>
    <property type="molecule type" value="Genomic_DNA"/>
</dbReference>
<dbReference type="SUPFAM" id="SSF52540">
    <property type="entry name" value="P-loop containing nucleoside triphosphate hydrolases"/>
    <property type="match status" value="1"/>
</dbReference>
<accession>Q0A6N5</accession>
<proteinExistence type="inferred from homology"/>